<evidence type="ECO:0000256" key="1">
    <source>
        <dbReference type="SAM" id="Phobius"/>
    </source>
</evidence>
<feature type="transmembrane region" description="Helical" evidence="1">
    <location>
        <begin position="42"/>
        <end position="69"/>
    </location>
</feature>
<dbReference type="AlphaFoldDB" id="A0ABD2WBK8"/>
<reference evidence="2 3" key="1">
    <citation type="journal article" date="2024" name="bioRxiv">
        <title>A reference genome for Trichogramma kaykai: A tiny desert-dwelling parasitoid wasp with competing sex-ratio distorters.</title>
        <authorList>
            <person name="Culotta J."/>
            <person name="Lindsey A.R."/>
        </authorList>
    </citation>
    <scope>NUCLEOTIDE SEQUENCE [LARGE SCALE GENOMIC DNA]</scope>
    <source>
        <strain evidence="2 3">KSX58</strain>
    </source>
</reference>
<sequence length="79" mass="8601">MFSLQIVSVFKSAPKEQPWRSASRGNPSINNSRRCLSVIQGFISAGVIGRFVAATAFFAALLVAFQLIFCKATDDNCQT</sequence>
<organism evidence="2 3">
    <name type="scientific">Trichogramma kaykai</name>
    <dbReference type="NCBI Taxonomy" id="54128"/>
    <lineage>
        <taxon>Eukaryota</taxon>
        <taxon>Metazoa</taxon>
        <taxon>Ecdysozoa</taxon>
        <taxon>Arthropoda</taxon>
        <taxon>Hexapoda</taxon>
        <taxon>Insecta</taxon>
        <taxon>Pterygota</taxon>
        <taxon>Neoptera</taxon>
        <taxon>Endopterygota</taxon>
        <taxon>Hymenoptera</taxon>
        <taxon>Apocrita</taxon>
        <taxon>Proctotrupomorpha</taxon>
        <taxon>Chalcidoidea</taxon>
        <taxon>Trichogrammatidae</taxon>
        <taxon>Trichogramma</taxon>
    </lineage>
</organism>
<keyword evidence="3" id="KW-1185">Reference proteome</keyword>
<protein>
    <recommendedName>
        <fullName evidence="4">CASP-like protein</fullName>
    </recommendedName>
</protein>
<keyword evidence="1" id="KW-0472">Membrane</keyword>
<gene>
    <name evidence="2" type="ORF">TKK_014867</name>
</gene>
<evidence type="ECO:0000313" key="3">
    <source>
        <dbReference type="Proteomes" id="UP001627154"/>
    </source>
</evidence>
<evidence type="ECO:0000313" key="2">
    <source>
        <dbReference type="EMBL" id="KAL3390039.1"/>
    </source>
</evidence>
<name>A0ABD2WBK8_9HYME</name>
<proteinExistence type="predicted"/>
<comment type="caution">
    <text evidence="2">The sequence shown here is derived from an EMBL/GenBank/DDBJ whole genome shotgun (WGS) entry which is preliminary data.</text>
</comment>
<evidence type="ECO:0008006" key="4">
    <source>
        <dbReference type="Google" id="ProtNLM"/>
    </source>
</evidence>
<keyword evidence="1" id="KW-0812">Transmembrane</keyword>
<accession>A0ABD2WBK8</accession>
<dbReference type="EMBL" id="JBJJXI010000121">
    <property type="protein sequence ID" value="KAL3390039.1"/>
    <property type="molecule type" value="Genomic_DNA"/>
</dbReference>
<keyword evidence="1" id="KW-1133">Transmembrane helix</keyword>
<dbReference type="Proteomes" id="UP001627154">
    <property type="component" value="Unassembled WGS sequence"/>
</dbReference>